<name>K0S1J7_THAOC</name>
<feature type="region of interest" description="Disordered" evidence="1">
    <location>
        <begin position="1"/>
        <end position="106"/>
    </location>
</feature>
<dbReference type="EMBL" id="AGNL01039343">
    <property type="protein sequence ID" value="EJK52717.1"/>
    <property type="molecule type" value="Genomic_DNA"/>
</dbReference>
<feature type="compositionally biased region" description="Basic and acidic residues" evidence="1">
    <location>
        <begin position="93"/>
        <end position="106"/>
    </location>
</feature>
<evidence type="ECO:0000256" key="1">
    <source>
        <dbReference type="SAM" id="MobiDB-lite"/>
    </source>
</evidence>
<organism evidence="2 3">
    <name type="scientific">Thalassiosira oceanica</name>
    <name type="common">Marine diatom</name>
    <dbReference type="NCBI Taxonomy" id="159749"/>
    <lineage>
        <taxon>Eukaryota</taxon>
        <taxon>Sar</taxon>
        <taxon>Stramenopiles</taxon>
        <taxon>Ochrophyta</taxon>
        <taxon>Bacillariophyta</taxon>
        <taxon>Coscinodiscophyceae</taxon>
        <taxon>Thalassiosirophycidae</taxon>
        <taxon>Thalassiosirales</taxon>
        <taxon>Thalassiosiraceae</taxon>
        <taxon>Thalassiosira</taxon>
    </lineage>
</organism>
<sequence>SGSSTSTGGPGGPWRRPGGTPARAAATASSRTGATCTSGEESGGRPEQGEVLAREAGPVPPEDEGRQEGAVRLGARQDEDQAAARTEFAGDCLQRKGERVTRKERA</sequence>
<feature type="compositionally biased region" description="Low complexity" evidence="1">
    <location>
        <begin position="1"/>
        <end position="39"/>
    </location>
</feature>
<proteinExistence type="predicted"/>
<protein>
    <submittedName>
        <fullName evidence="2">Uncharacterized protein</fullName>
    </submittedName>
</protein>
<dbReference type="Proteomes" id="UP000266841">
    <property type="component" value="Unassembled WGS sequence"/>
</dbReference>
<reference evidence="2 3" key="1">
    <citation type="journal article" date="2012" name="Genome Biol.">
        <title>Genome and low-iron response of an oceanic diatom adapted to chronic iron limitation.</title>
        <authorList>
            <person name="Lommer M."/>
            <person name="Specht M."/>
            <person name="Roy A.S."/>
            <person name="Kraemer L."/>
            <person name="Andreson R."/>
            <person name="Gutowska M.A."/>
            <person name="Wolf J."/>
            <person name="Bergner S.V."/>
            <person name="Schilhabel M.B."/>
            <person name="Klostermeier U.C."/>
            <person name="Beiko R.G."/>
            <person name="Rosenstiel P."/>
            <person name="Hippler M."/>
            <person name="Laroche J."/>
        </authorList>
    </citation>
    <scope>NUCLEOTIDE SEQUENCE [LARGE SCALE GENOMIC DNA]</scope>
    <source>
        <strain evidence="2 3">CCMP1005</strain>
    </source>
</reference>
<accession>K0S1J7</accession>
<feature type="compositionally biased region" description="Basic and acidic residues" evidence="1">
    <location>
        <begin position="63"/>
        <end position="79"/>
    </location>
</feature>
<feature type="non-terminal residue" evidence="2">
    <location>
        <position position="1"/>
    </location>
</feature>
<dbReference type="AlphaFoldDB" id="K0S1J7"/>
<evidence type="ECO:0000313" key="2">
    <source>
        <dbReference type="EMBL" id="EJK52717.1"/>
    </source>
</evidence>
<evidence type="ECO:0000313" key="3">
    <source>
        <dbReference type="Proteomes" id="UP000266841"/>
    </source>
</evidence>
<gene>
    <name evidence="2" type="ORF">THAOC_27980</name>
</gene>
<comment type="caution">
    <text evidence="2">The sequence shown here is derived from an EMBL/GenBank/DDBJ whole genome shotgun (WGS) entry which is preliminary data.</text>
</comment>
<keyword evidence="3" id="KW-1185">Reference proteome</keyword>